<evidence type="ECO:0000256" key="9">
    <source>
        <dbReference type="ARBA" id="ARBA00048679"/>
    </source>
</evidence>
<dbReference type="SUPFAM" id="SSF56112">
    <property type="entry name" value="Protein kinase-like (PK-like)"/>
    <property type="match status" value="1"/>
</dbReference>
<keyword evidence="3" id="KW-0723">Serine/threonine-protein kinase</keyword>
<evidence type="ECO:0000259" key="10">
    <source>
        <dbReference type="PROSITE" id="PS50011"/>
    </source>
</evidence>
<evidence type="ECO:0000256" key="5">
    <source>
        <dbReference type="ARBA" id="ARBA00022741"/>
    </source>
</evidence>
<dbReference type="GO" id="GO:0004674">
    <property type="term" value="F:protein serine/threonine kinase activity"/>
    <property type="evidence" value="ECO:0007669"/>
    <property type="project" value="UniProtKB-KW"/>
</dbReference>
<evidence type="ECO:0000313" key="12">
    <source>
        <dbReference type="Proteomes" id="UP001603857"/>
    </source>
</evidence>
<keyword evidence="5" id="KW-0547">Nucleotide-binding</keyword>
<dbReference type="Proteomes" id="UP001603857">
    <property type="component" value="Unassembled WGS sequence"/>
</dbReference>
<dbReference type="PROSITE" id="PS00108">
    <property type="entry name" value="PROTEIN_KINASE_ST"/>
    <property type="match status" value="1"/>
</dbReference>
<dbReference type="PROSITE" id="PS50011">
    <property type="entry name" value="PROTEIN_KINASE_DOM"/>
    <property type="match status" value="1"/>
</dbReference>
<dbReference type="InterPro" id="IPR008271">
    <property type="entry name" value="Ser/Thr_kinase_AS"/>
</dbReference>
<dbReference type="EC" id="2.7.11.1" evidence="2"/>
<comment type="subcellular location">
    <subcellularLocation>
        <location evidence="1">Membrane</location>
        <topology evidence="1">Single-pass type I membrane protein</topology>
    </subcellularLocation>
</comment>
<feature type="domain" description="Protein kinase" evidence="10">
    <location>
        <begin position="1"/>
        <end position="215"/>
    </location>
</feature>
<evidence type="ECO:0000256" key="7">
    <source>
        <dbReference type="ARBA" id="ARBA00022840"/>
    </source>
</evidence>
<dbReference type="SMART" id="SM00220">
    <property type="entry name" value="S_TKc"/>
    <property type="match status" value="1"/>
</dbReference>
<keyword evidence="6" id="KW-0418">Kinase</keyword>
<dbReference type="GO" id="GO:0005524">
    <property type="term" value="F:ATP binding"/>
    <property type="evidence" value="ECO:0007669"/>
    <property type="project" value="UniProtKB-KW"/>
</dbReference>
<dbReference type="InterPro" id="IPR051824">
    <property type="entry name" value="LRR_Rcpt-Like_S/T_Kinase"/>
</dbReference>
<evidence type="ECO:0000256" key="1">
    <source>
        <dbReference type="ARBA" id="ARBA00004479"/>
    </source>
</evidence>
<comment type="catalytic activity">
    <reaction evidence="8">
        <text>L-threonyl-[protein] + ATP = O-phospho-L-threonyl-[protein] + ADP + H(+)</text>
        <dbReference type="Rhea" id="RHEA:46608"/>
        <dbReference type="Rhea" id="RHEA-COMP:11060"/>
        <dbReference type="Rhea" id="RHEA-COMP:11605"/>
        <dbReference type="ChEBI" id="CHEBI:15378"/>
        <dbReference type="ChEBI" id="CHEBI:30013"/>
        <dbReference type="ChEBI" id="CHEBI:30616"/>
        <dbReference type="ChEBI" id="CHEBI:61977"/>
        <dbReference type="ChEBI" id="CHEBI:456216"/>
        <dbReference type="EC" id="2.7.11.1"/>
    </reaction>
</comment>
<dbReference type="PANTHER" id="PTHR48006">
    <property type="entry name" value="LEUCINE-RICH REPEAT-CONTAINING PROTEIN DDB_G0281931-RELATED"/>
    <property type="match status" value="1"/>
</dbReference>
<dbReference type="AlphaFoldDB" id="A0ABD1N6P0"/>
<proteinExistence type="predicted"/>
<sequence length="255" mass="29297">MLKLNVYMYFDCVFVDRSKSKPPLEWPIRKRIALGAAKGLAYLHDHCDPKVIHRDVKANNILLDEEFEAIVCDFGLAKLMNYKDSYVNSSVRGTIGHIPPEYLSTGNTSEKTDVFGYGMMLFELITGKEAFSIARSANDDDLMFLDWVKVLIKEKRSKELVDADLNENYDEREVEDVIQLALLCIQGSPWERPKMSEVVRMLEGDGLAEKWDQWWHREDMIQQNFTPTCLKATSWPFPLDSPLTSNIQPDLSGPR</sequence>
<dbReference type="GO" id="GO:0016020">
    <property type="term" value="C:membrane"/>
    <property type="evidence" value="ECO:0007669"/>
    <property type="project" value="UniProtKB-SubCell"/>
</dbReference>
<name>A0ABD1N6P0_9FABA</name>
<evidence type="ECO:0000256" key="3">
    <source>
        <dbReference type="ARBA" id="ARBA00022527"/>
    </source>
</evidence>
<dbReference type="Pfam" id="PF00069">
    <property type="entry name" value="Pkinase"/>
    <property type="match status" value="1"/>
</dbReference>
<dbReference type="FunFam" id="1.10.510.10:FF:000016">
    <property type="entry name" value="Somatic embryogenesis receptor-like kinase 1"/>
    <property type="match status" value="1"/>
</dbReference>
<comment type="catalytic activity">
    <reaction evidence="9">
        <text>L-seryl-[protein] + ATP = O-phospho-L-seryl-[protein] + ADP + H(+)</text>
        <dbReference type="Rhea" id="RHEA:17989"/>
        <dbReference type="Rhea" id="RHEA-COMP:9863"/>
        <dbReference type="Rhea" id="RHEA-COMP:11604"/>
        <dbReference type="ChEBI" id="CHEBI:15378"/>
        <dbReference type="ChEBI" id="CHEBI:29999"/>
        <dbReference type="ChEBI" id="CHEBI:30616"/>
        <dbReference type="ChEBI" id="CHEBI:83421"/>
        <dbReference type="ChEBI" id="CHEBI:456216"/>
        <dbReference type="EC" id="2.7.11.1"/>
    </reaction>
</comment>
<evidence type="ECO:0000256" key="8">
    <source>
        <dbReference type="ARBA" id="ARBA00047899"/>
    </source>
</evidence>
<dbReference type="Gene3D" id="1.10.510.10">
    <property type="entry name" value="Transferase(Phosphotransferase) domain 1"/>
    <property type="match status" value="1"/>
</dbReference>
<evidence type="ECO:0000313" key="11">
    <source>
        <dbReference type="EMBL" id="KAL2343777.1"/>
    </source>
</evidence>
<organism evidence="11 12">
    <name type="scientific">Flemingia macrophylla</name>
    <dbReference type="NCBI Taxonomy" id="520843"/>
    <lineage>
        <taxon>Eukaryota</taxon>
        <taxon>Viridiplantae</taxon>
        <taxon>Streptophyta</taxon>
        <taxon>Embryophyta</taxon>
        <taxon>Tracheophyta</taxon>
        <taxon>Spermatophyta</taxon>
        <taxon>Magnoliopsida</taxon>
        <taxon>eudicotyledons</taxon>
        <taxon>Gunneridae</taxon>
        <taxon>Pentapetalae</taxon>
        <taxon>rosids</taxon>
        <taxon>fabids</taxon>
        <taxon>Fabales</taxon>
        <taxon>Fabaceae</taxon>
        <taxon>Papilionoideae</taxon>
        <taxon>50 kb inversion clade</taxon>
        <taxon>NPAAA clade</taxon>
        <taxon>indigoferoid/millettioid clade</taxon>
        <taxon>Phaseoleae</taxon>
        <taxon>Flemingia</taxon>
    </lineage>
</organism>
<accession>A0ABD1N6P0</accession>
<evidence type="ECO:0000256" key="2">
    <source>
        <dbReference type="ARBA" id="ARBA00012513"/>
    </source>
</evidence>
<dbReference type="EMBL" id="JBGMDY010000002">
    <property type="protein sequence ID" value="KAL2343777.1"/>
    <property type="molecule type" value="Genomic_DNA"/>
</dbReference>
<keyword evidence="4" id="KW-0808">Transferase</keyword>
<keyword evidence="7" id="KW-0067">ATP-binding</keyword>
<dbReference type="InterPro" id="IPR000719">
    <property type="entry name" value="Prot_kinase_dom"/>
</dbReference>
<evidence type="ECO:0000256" key="4">
    <source>
        <dbReference type="ARBA" id="ARBA00022679"/>
    </source>
</evidence>
<dbReference type="InterPro" id="IPR011009">
    <property type="entry name" value="Kinase-like_dom_sf"/>
</dbReference>
<reference evidence="11 12" key="1">
    <citation type="submission" date="2024-08" db="EMBL/GenBank/DDBJ databases">
        <title>Insights into the chromosomal genome structure of Flemingia macrophylla.</title>
        <authorList>
            <person name="Ding Y."/>
            <person name="Zhao Y."/>
            <person name="Bi W."/>
            <person name="Wu M."/>
            <person name="Zhao G."/>
            <person name="Gong Y."/>
            <person name="Li W."/>
            <person name="Zhang P."/>
        </authorList>
    </citation>
    <scope>NUCLEOTIDE SEQUENCE [LARGE SCALE GENOMIC DNA]</scope>
    <source>
        <strain evidence="11">DYQJB</strain>
        <tissue evidence="11">Leaf</tissue>
    </source>
</reference>
<comment type="caution">
    <text evidence="11">The sequence shown here is derived from an EMBL/GenBank/DDBJ whole genome shotgun (WGS) entry which is preliminary data.</text>
</comment>
<gene>
    <name evidence="11" type="ORF">Fmac_005062</name>
</gene>
<evidence type="ECO:0000256" key="6">
    <source>
        <dbReference type="ARBA" id="ARBA00022777"/>
    </source>
</evidence>
<dbReference type="PANTHER" id="PTHR48006:SF102">
    <property type="entry name" value="LEUCINE-RICH REPEAT-CONTAINING PROTEIN DDB_G0281931-RELATED"/>
    <property type="match status" value="1"/>
</dbReference>
<protein>
    <recommendedName>
        <fullName evidence="2">non-specific serine/threonine protein kinase</fullName>
        <ecNumber evidence="2">2.7.11.1</ecNumber>
    </recommendedName>
</protein>
<keyword evidence="12" id="KW-1185">Reference proteome</keyword>